<evidence type="ECO:0000256" key="1">
    <source>
        <dbReference type="ARBA" id="ARBA00002121"/>
    </source>
</evidence>
<dbReference type="UniPathway" id="UPA00276">
    <property type="reaction ID" value="UER00406"/>
</dbReference>
<dbReference type="Pfam" id="PF01687">
    <property type="entry name" value="Flavokinase"/>
    <property type="match status" value="1"/>
</dbReference>
<evidence type="ECO:0000256" key="5">
    <source>
        <dbReference type="ARBA" id="ARBA00022643"/>
    </source>
</evidence>
<evidence type="ECO:0000256" key="9">
    <source>
        <dbReference type="ARBA" id="ARBA00022777"/>
    </source>
</evidence>
<dbReference type="InterPro" id="IPR015865">
    <property type="entry name" value="Riboflavin_kinase_bac/euk"/>
</dbReference>
<dbReference type="GO" id="GO:0006747">
    <property type="term" value="P:FAD biosynthetic process"/>
    <property type="evidence" value="ECO:0007669"/>
    <property type="project" value="UniProtKB-UniRule"/>
</dbReference>
<feature type="domain" description="Riboflavin kinase" evidence="16">
    <location>
        <begin position="183"/>
        <end position="308"/>
    </location>
</feature>
<keyword evidence="12" id="KW-0511">Multifunctional enzyme</keyword>
<dbReference type="SUPFAM" id="SSF82114">
    <property type="entry name" value="Riboflavin kinase-like"/>
    <property type="match status" value="1"/>
</dbReference>
<dbReference type="GO" id="GO:0003919">
    <property type="term" value="F:FMN adenylyltransferase activity"/>
    <property type="evidence" value="ECO:0007669"/>
    <property type="project" value="UniProtKB-UniRule"/>
</dbReference>
<dbReference type="RefSeq" id="WP_014805017.1">
    <property type="nucleotide sequence ID" value="NC_018020.1"/>
</dbReference>
<evidence type="ECO:0000256" key="14">
    <source>
        <dbReference type="ARBA" id="ARBA00049494"/>
    </source>
</evidence>
<dbReference type="Proteomes" id="UP000006048">
    <property type="component" value="Chromosome"/>
</dbReference>
<evidence type="ECO:0000256" key="10">
    <source>
        <dbReference type="ARBA" id="ARBA00022827"/>
    </source>
</evidence>
<comment type="pathway">
    <text evidence="2 15">Cofactor biosynthesis; FAD biosynthesis; FAD from FMN: step 1/1.</text>
</comment>
<dbReference type="GO" id="GO:0005524">
    <property type="term" value="F:ATP binding"/>
    <property type="evidence" value="ECO:0007669"/>
    <property type="project" value="UniProtKB-UniRule"/>
</dbReference>
<proteinExistence type="inferred from homology"/>
<evidence type="ECO:0000256" key="2">
    <source>
        <dbReference type="ARBA" id="ARBA00004726"/>
    </source>
</evidence>
<dbReference type="PANTHER" id="PTHR22749">
    <property type="entry name" value="RIBOFLAVIN KINASE/FMN ADENYLYLTRANSFERASE"/>
    <property type="match status" value="1"/>
</dbReference>
<dbReference type="FunFam" id="3.40.50.620:FF:000021">
    <property type="entry name" value="Riboflavin biosynthesis protein"/>
    <property type="match status" value="1"/>
</dbReference>
<dbReference type="SMART" id="SM00904">
    <property type="entry name" value="Flavokinase"/>
    <property type="match status" value="1"/>
</dbReference>
<evidence type="ECO:0000256" key="13">
    <source>
        <dbReference type="ARBA" id="ARBA00047880"/>
    </source>
</evidence>
<dbReference type="InterPro" id="IPR023465">
    <property type="entry name" value="Riboflavin_kinase_dom_sf"/>
</dbReference>
<keyword evidence="11 15" id="KW-0067">ATP-binding</keyword>
<dbReference type="PIRSF" id="PIRSF004491">
    <property type="entry name" value="FAD_Synth"/>
    <property type="match status" value="1"/>
</dbReference>
<keyword evidence="5 15" id="KW-0288">FMN</keyword>
<keyword evidence="6 15" id="KW-0808">Transferase</keyword>
<comment type="catalytic activity">
    <reaction evidence="13 15">
        <text>riboflavin + ATP = FMN + ADP + H(+)</text>
        <dbReference type="Rhea" id="RHEA:14357"/>
        <dbReference type="ChEBI" id="CHEBI:15378"/>
        <dbReference type="ChEBI" id="CHEBI:30616"/>
        <dbReference type="ChEBI" id="CHEBI:57986"/>
        <dbReference type="ChEBI" id="CHEBI:58210"/>
        <dbReference type="ChEBI" id="CHEBI:456216"/>
        <dbReference type="EC" id="2.7.1.26"/>
    </reaction>
</comment>
<accession>I4BB83</accession>
<evidence type="ECO:0000256" key="12">
    <source>
        <dbReference type="ARBA" id="ARBA00023268"/>
    </source>
</evidence>
<comment type="similarity">
    <text evidence="15">Belongs to the ribF family.</text>
</comment>
<dbReference type="OrthoDB" id="9803667at2"/>
<evidence type="ECO:0000256" key="6">
    <source>
        <dbReference type="ARBA" id="ARBA00022679"/>
    </source>
</evidence>
<dbReference type="InterPro" id="IPR014729">
    <property type="entry name" value="Rossmann-like_a/b/a_fold"/>
</dbReference>
<evidence type="ECO:0000256" key="8">
    <source>
        <dbReference type="ARBA" id="ARBA00022741"/>
    </source>
</evidence>
<name>I4BB83_TURPD</name>
<comment type="pathway">
    <text evidence="3 15">Cofactor biosynthesis; FMN biosynthesis; FMN from riboflavin (ATP route): step 1/1.</text>
</comment>
<dbReference type="GO" id="GO:0009231">
    <property type="term" value="P:riboflavin biosynthetic process"/>
    <property type="evidence" value="ECO:0007669"/>
    <property type="project" value="InterPro"/>
</dbReference>
<dbReference type="STRING" id="869212.Turpa_3906"/>
<dbReference type="EC" id="2.7.7.2" evidence="15"/>
<dbReference type="GO" id="GO:0009398">
    <property type="term" value="P:FMN biosynthetic process"/>
    <property type="evidence" value="ECO:0007669"/>
    <property type="project" value="UniProtKB-UniRule"/>
</dbReference>
<dbReference type="GO" id="GO:0008531">
    <property type="term" value="F:riboflavin kinase activity"/>
    <property type="evidence" value="ECO:0007669"/>
    <property type="project" value="UniProtKB-UniRule"/>
</dbReference>
<dbReference type="InterPro" id="IPR002606">
    <property type="entry name" value="Riboflavin_kinase_bac"/>
</dbReference>
<dbReference type="PANTHER" id="PTHR22749:SF6">
    <property type="entry name" value="RIBOFLAVIN KINASE"/>
    <property type="match status" value="1"/>
</dbReference>
<keyword evidence="9 15" id="KW-0418">Kinase</keyword>
<comment type="catalytic activity">
    <reaction evidence="14 15">
        <text>FMN + ATP + H(+) = FAD + diphosphate</text>
        <dbReference type="Rhea" id="RHEA:17237"/>
        <dbReference type="ChEBI" id="CHEBI:15378"/>
        <dbReference type="ChEBI" id="CHEBI:30616"/>
        <dbReference type="ChEBI" id="CHEBI:33019"/>
        <dbReference type="ChEBI" id="CHEBI:57692"/>
        <dbReference type="ChEBI" id="CHEBI:58210"/>
        <dbReference type="EC" id="2.7.7.2"/>
    </reaction>
</comment>
<protein>
    <recommendedName>
        <fullName evidence="15">Riboflavin biosynthesis protein</fullName>
    </recommendedName>
    <domain>
        <recommendedName>
            <fullName evidence="15">Riboflavin kinase</fullName>
            <ecNumber evidence="15">2.7.1.26</ecNumber>
        </recommendedName>
        <alternativeName>
            <fullName evidence="15">Flavokinase</fullName>
        </alternativeName>
    </domain>
    <domain>
        <recommendedName>
            <fullName evidence="15">FMN adenylyltransferase</fullName>
            <ecNumber evidence="15">2.7.7.2</ecNumber>
        </recommendedName>
        <alternativeName>
            <fullName evidence="15">FAD pyrophosphorylase</fullName>
        </alternativeName>
        <alternativeName>
            <fullName evidence="15">FAD synthase</fullName>
        </alternativeName>
    </domain>
</protein>
<gene>
    <name evidence="17" type="ordered locus">Turpa_3906</name>
</gene>
<dbReference type="InterPro" id="IPR023468">
    <property type="entry name" value="Riboflavin_kinase"/>
</dbReference>
<dbReference type="HOGENOM" id="CLU_048437_0_0_12"/>
<dbReference type="Gene3D" id="3.40.50.620">
    <property type="entry name" value="HUPs"/>
    <property type="match status" value="1"/>
</dbReference>
<evidence type="ECO:0000256" key="15">
    <source>
        <dbReference type="PIRNR" id="PIRNR004491"/>
    </source>
</evidence>
<dbReference type="KEGG" id="tpx:Turpa_3906"/>
<dbReference type="EMBL" id="CP002959">
    <property type="protein sequence ID" value="AFM14540.1"/>
    <property type="molecule type" value="Genomic_DNA"/>
</dbReference>
<dbReference type="InterPro" id="IPR015864">
    <property type="entry name" value="FAD_synthase"/>
</dbReference>
<dbReference type="AlphaFoldDB" id="I4BB83"/>
<dbReference type="NCBIfam" id="TIGR00083">
    <property type="entry name" value="ribF"/>
    <property type="match status" value="1"/>
</dbReference>
<evidence type="ECO:0000256" key="7">
    <source>
        <dbReference type="ARBA" id="ARBA00022695"/>
    </source>
</evidence>
<dbReference type="PATRIC" id="fig|869212.3.peg.3937"/>
<keyword evidence="18" id="KW-1185">Reference proteome</keyword>
<dbReference type="NCBIfam" id="NF004162">
    <property type="entry name" value="PRK05627.1-5"/>
    <property type="match status" value="1"/>
</dbReference>
<dbReference type="EC" id="2.7.1.26" evidence="15"/>
<dbReference type="SUPFAM" id="SSF52374">
    <property type="entry name" value="Nucleotidylyl transferase"/>
    <property type="match status" value="1"/>
</dbReference>
<dbReference type="NCBIfam" id="NF004160">
    <property type="entry name" value="PRK05627.1-3"/>
    <property type="match status" value="1"/>
</dbReference>
<sequence>MGIITDLKDLPPLGNGSVVTMGDFDGLHTGHQVLISSTIAAAQKKQLPAILVTYEPSPKKILKKLAIDSRITTFAEKRDLLAQAGLDHAVFFPVTQKTLRISARTFLREFLLGSLKMKCLIMGNDHHFGHNRRGNARYLTAAARKYGFELHIVDEQVTHEKRTSSSRIRAALLAGDVAEAAAVLGRPYSVTGLVVHGQKRGAAIGFPTANVALDPEKLLPLSGVYAGTARLDDGRSLNAVANLGVKPTVGEHALGLEVHIPDFDEDLYGKELTFAFSDRIRGELRFSGIDELKAQIAKDVAAARLLRTKIVSLI</sequence>
<keyword evidence="10 15" id="KW-0274">FAD</keyword>
<keyword evidence="4 15" id="KW-0285">Flavoprotein</keyword>
<dbReference type="Gene3D" id="2.40.30.30">
    <property type="entry name" value="Riboflavin kinase-like"/>
    <property type="match status" value="1"/>
</dbReference>
<dbReference type="CDD" id="cd02064">
    <property type="entry name" value="FAD_synthetase_N"/>
    <property type="match status" value="1"/>
</dbReference>
<keyword evidence="7 15" id="KW-0548">Nucleotidyltransferase</keyword>
<comment type="function">
    <text evidence="1">Catalyzes the phosphorylation of riboflavin to FMN followed by the adenylation of FMN to FAD.</text>
</comment>
<evidence type="ECO:0000313" key="18">
    <source>
        <dbReference type="Proteomes" id="UP000006048"/>
    </source>
</evidence>
<evidence type="ECO:0000256" key="4">
    <source>
        <dbReference type="ARBA" id="ARBA00022630"/>
    </source>
</evidence>
<evidence type="ECO:0000256" key="3">
    <source>
        <dbReference type="ARBA" id="ARBA00005201"/>
    </source>
</evidence>
<keyword evidence="8 15" id="KW-0547">Nucleotide-binding</keyword>
<dbReference type="Pfam" id="PF06574">
    <property type="entry name" value="FAD_syn"/>
    <property type="match status" value="1"/>
</dbReference>
<evidence type="ECO:0000259" key="16">
    <source>
        <dbReference type="SMART" id="SM00904"/>
    </source>
</evidence>
<evidence type="ECO:0000256" key="11">
    <source>
        <dbReference type="ARBA" id="ARBA00022840"/>
    </source>
</evidence>
<reference evidence="17 18" key="1">
    <citation type="submission" date="2012-06" db="EMBL/GenBank/DDBJ databases">
        <title>The complete chromosome of genome of Turneriella parva DSM 21527.</title>
        <authorList>
            <consortium name="US DOE Joint Genome Institute (JGI-PGF)"/>
            <person name="Lucas S."/>
            <person name="Han J."/>
            <person name="Lapidus A."/>
            <person name="Bruce D."/>
            <person name="Goodwin L."/>
            <person name="Pitluck S."/>
            <person name="Peters L."/>
            <person name="Kyrpides N."/>
            <person name="Mavromatis K."/>
            <person name="Ivanova N."/>
            <person name="Mikhailova N."/>
            <person name="Chertkov O."/>
            <person name="Detter J.C."/>
            <person name="Tapia R."/>
            <person name="Han C."/>
            <person name="Land M."/>
            <person name="Hauser L."/>
            <person name="Markowitz V."/>
            <person name="Cheng J.-F."/>
            <person name="Hugenholtz P."/>
            <person name="Woyke T."/>
            <person name="Wu D."/>
            <person name="Gronow S."/>
            <person name="Wellnitz S."/>
            <person name="Brambilla E."/>
            <person name="Klenk H.-P."/>
            <person name="Eisen J.A."/>
        </authorList>
    </citation>
    <scope>NUCLEOTIDE SEQUENCE [LARGE SCALE GENOMIC DNA]</scope>
    <source>
        <strain evidence="18">ATCC BAA-1111 / DSM 21527 / NCTC 11395 / H</strain>
    </source>
</reference>
<evidence type="ECO:0000313" key="17">
    <source>
        <dbReference type="EMBL" id="AFM14540.1"/>
    </source>
</evidence>
<organism evidence="17 18">
    <name type="scientific">Turneriella parva (strain ATCC BAA-1111 / DSM 21527 / NCTC 11395 / H)</name>
    <name type="common">Leptospira parva</name>
    <dbReference type="NCBI Taxonomy" id="869212"/>
    <lineage>
        <taxon>Bacteria</taxon>
        <taxon>Pseudomonadati</taxon>
        <taxon>Spirochaetota</taxon>
        <taxon>Spirochaetia</taxon>
        <taxon>Leptospirales</taxon>
        <taxon>Leptospiraceae</taxon>
        <taxon>Turneriella</taxon>
    </lineage>
</organism>
<dbReference type="UniPathway" id="UPA00277">
    <property type="reaction ID" value="UER00407"/>
</dbReference>